<accession>A0A9K3HZH4</accession>
<evidence type="ECO:0000313" key="1">
    <source>
        <dbReference type="EMBL" id="KAF5787307.1"/>
    </source>
</evidence>
<reference evidence="1" key="2">
    <citation type="submission" date="2020-06" db="EMBL/GenBank/DDBJ databases">
        <title>Helianthus annuus Genome sequencing and assembly Release 2.</title>
        <authorList>
            <person name="Gouzy J."/>
            <person name="Langlade N."/>
            <person name="Munos S."/>
        </authorList>
    </citation>
    <scope>NUCLEOTIDE SEQUENCE</scope>
    <source>
        <tissue evidence="1">Leaves</tissue>
    </source>
</reference>
<protein>
    <submittedName>
        <fullName evidence="1">Uncharacterized protein</fullName>
    </submittedName>
</protein>
<gene>
    <name evidence="1" type="ORF">HanXRQr2_Chr10g0451271</name>
</gene>
<proteinExistence type="predicted"/>
<organism evidence="1 2">
    <name type="scientific">Helianthus annuus</name>
    <name type="common">Common sunflower</name>
    <dbReference type="NCBI Taxonomy" id="4232"/>
    <lineage>
        <taxon>Eukaryota</taxon>
        <taxon>Viridiplantae</taxon>
        <taxon>Streptophyta</taxon>
        <taxon>Embryophyta</taxon>
        <taxon>Tracheophyta</taxon>
        <taxon>Spermatophyta</taxon>
        <taxon>Magnoliopsida</taxon>
        <taxon>eudicotyledons</taxon>
        <taxon>Gunneridae</taxon>
        <taxon>Pentapetalae</taxon>
        <taxon>asterids</taxon>
        <taxon>campanulids</taxon>
        <taxon>Asterales</taxon>
        <taxon>Asteraceae</taxon>
        <taxon>Asteroideae</taxon>
        <taxon>Heliantheae alliance</taxon>
        <taxon>Heliantheae</taxon>
        <taxon>Helianthus</taxon>
    </lineage>
</organism>
<name>A0A9K3HZH4_HELAN</name>
<reference evidence="1" key="1">
    <citation type="journal article" date="2017" name="Nature">
        <title>The sunflower genome provides insights into oil metabolism, flowering and Asterid evolution.</title>
        <authorList>
            <person name="Badouin H."/>
            <person name="Gouzy J."/>
            <person name="Grassa C.J."/>
            <person name="Murat F."/>
            <person name="Staton S.E."/>
            <person name="Cottret L."/>
            <person name="Lelandais-Briere C."/>
            <person name="Owens G.L."/>
            <person name="Carrere S."/>
            <person name="Mayjonade B."/>
            <person name="Legrand L."/>
            <person name="Gill N."/>
            <person name="Kane N.C."/>
            <person name="Bowers J.E."/>
            <person name="Hubner S."/>
            <person name="Bellec A."/>
            <person name="Berard A."/>
            <person name="Berges H."/>
            <person name="Blanchet N."/>
            <person name="Boniface M.C."/>
            <person name="Brunel D."/>
            <person name="Catrice O."/>
            <person name="Chaidir N."/>
            <person name="Claudel C."/>
            <person name="Donnadieu C."/>
            <person name="Faraut T."/>
            <person name="Fievet G."/>
            <person name="Helmstetter N."/>
            <person name="King M."/>
            <person name="Knapp S.J."/>
            <person name="Lai Z."/>
            <person name="Le Paslier M.C."/>
            <person name="Lippi Y."/>
            <person name="Lorenzon L."/>
            <person name="Mandel J.R."/>
            <person name="Marage G."/>
            <person name="Marchand G."/>
            <person name="Marquand E."/>
            <person name="Bret-Mestries E."/>
            <person name="Morien E."/>
            <person name="Nambeesan S."/>
            <person name="Nguyen T."/>
            <person name="Pegot-Espagnet P."/>
            <person name="Pouilly N."/>
            <person name="Raftis F."/>
            <person name="Sallet E."/>
            <person name="Schiex T."/>
            <person name="Thomas J."/>
            <person name="Vandecasteele C."/>
            <person name="Vares D."/>
            <person name="Vear F."/>
            <person name="Vautrin S."/>
            <person name="Crespi M."/>
            <person name="Mangin B."/>
            <person name="Burke J.M."/>
            <person name="Salse J."/>
            <person name="Munos S."/>
            <person name="Vincourt P."/>
            <person name="Rieseberg L.H."/>
            <person name="Langlade N.B."/>
        </authorList>
    </citation>
    <scope>NUCLEOTIDE SEQUENCE</scope>
    <source>
        <tissue evidence="1">Leaves</tissue>
    </source>
</reference>
<dbReference type="Proteomes" id="UP000215914">
    <property type="component" value="Unassembled WGS sequence"/>
</dbReference>
<keyword evidence="2" id="KW-1185">Reference proteome</keyword>
<comment type="caution">
    <text evidence="1">The sequence shown here is derived from an EMBL/GenBank/DDBJ whole genome shotgun (WGS) entry which is preliminary data.</text>
</comment>
<dbReference type="AlphaFoldDB" id="A0A9K3HZH4"/>
<sequence>MTIEIRINWDLHSIGRVFSQIATAQSELTGTPGYVKYTLMNGISFVDN</sequence>
<dbReference type="EMBL" id="MNCJ02000325">
    <property type="protein sequence ID" value="KAF5787307.1"/>
    <property type="molecule type" value="Genomic_DNA"/>
</dbReference>
<dbReference type="Gramene" id="mRNA:HanXRQr2_Chr10g0451271">
    <property type="protein sequence ID" value="mRNA:HanXRQr2_Chr10g0451271"/>
    <property type="gene ID" value="HanXRQr2_Chr10g0451271"/>
</dbReference>
<evidence type="ECO:0000313" key="2">
    <source>
        <dbReference type="Proteomes" id="UP000215914"/>
    </source>
</evidence>